<dbReference type="GO" id="GO:0006352">
    <property type="term" value="P:DNA-templated transcription initiation"/>
    <property type="evidence" value="ECO:0007669"/>
    <property type="project" value="InterPro"/>
</dbReference>
<dbReference type="PANTHER" id="PTHR43133">
    <property type="entry name" value="RNA POLYMERASE ECF-TYPE SIGMA FACTO"/>
    <property type="match status" value="1"/>
</dbReference>
<comment type="similarity">
    <text evidence="1">Belongs to the sigma-70 factor family. ECF subfamily.</text>
</comment>
<dbReference type="InterPro" id="IPR039425">
    <property type="entry name" value="RNA_pol_sigma-70-like"/>
</dbReference>
<dbReference type="InterPro" id="IPR036388">
    <property type="entry name" value="WH-like_DNA-bd_sf"/>
</dbReference>
<dbReference type="NCBIfam" id="TIGR02937">
    <property type="entry name" value="sigma70-ECF"/>
    <property type="match status" value="1"/>
</dbReference>
<dbReference type="SUPFAM" id="SSF88659">
    <property type="entry name" value="Sigma3 and sigma4 domains of RNA polymerase sigma factors"/>
    <property type="match status" value="1"/>
</dbReference>
<protein>
    <submittedName>
        <fullName evidence="8">Sigma-70 family RNA polymerase sigma factor</fullName>
    </submittedName>
</protein>
<dbReference type="Pfam" id="PF08281">
    <property type="entry name" value="Sigma70_r4_2"/>
    <property type="match status" value="1"/>
</dbReference>
<sequence>MDEAALIRDALQGNLDAFNRLVLAYQQMAFNLAYRMLNDDAAAEDATQTAFISAYRNLKQYRGGSFRAWVMRMVTNACYDELRRRQRRPTVALEPIHQEDDEEIESPAWLADHNPRPDEEMETRELEAAIQHCIQDLPEEFRAVVILVDIQGMDYQEVSQAIGKPLGTIKSRLARARLRLRDCLSGFAELLPSKFRLGKEAELQ</sequence>
<evidence type="ECO:0000256" key="4">
    <source>
        <dbReference type="ARBA" id="ARBA00023125"/>
    </source>
</evidence>
<proteinExistence type="inferred from homology"/>
<feature type="domain" description="RNA polymerase sigma factor 70 region 4 type 2" evidence="7">
    <location>
        <begin position="129"/>
        <end position="180"/>
    </location>
</feature>
<evidence type="ECO:0000256" key="1">
    <source>
        <dbReference type="ARBA" id="ARBA00010641"/>
    </source>
</evidence>
<dbReference type="EMBL" id="DSXR01000059">
    <property type="protein sequence ID" value="HGS87200.1"/>
    <property type="molecule type" value="Genomic_DNA"/>
</dbReference>
<evidence type="ECO:0000256" key="3">
    <source>
        <dbReference type="ARBA" id="ARBA00023082"/>
    </source>
</evidence>
<dbReference type="Pfam" id="PF04542">
    <property type="entry name" value="Sigma70_r2"/>
    <property type="match status" value="1"/>
</dbReference>
<keyword evidence="4" id="KW-0238">DNA-binding</keyword>
<reference evidence="8" key="1">
    <citation type="journal article" date="2020" name="mSystems">
        <title>Genome- and Community-Level Interaction Insights into Carbon Utilization and Element Cycling Functions of Hydrothermarchaeota in Hydrothermal Sediment.</title>
        <authorList>
            <person name="Zhou Z."/>
            <person name="Liu Y."/>
            <person name="Xu W."/>
            <person name="Pan J."/>
            <person name="Luo Z.H."/>
            <person name="Li M."/>
        </authorList>
    </citation>
    <scope>NUCLEOTIDE SEQUENCE [LARGE SCALE GENOMIC DNA]</scope>
    <source>
        <strain evidence="8">SpSt-556</strain>
    </source>
</reference>
<evidence type="ECO:0000256" key="5">
    <source>
        <dbReference type="ARBA" id="ARBA00023163"/>
    </source>
</evidence>
<dbReference type="InterPro" id="IPR013249">
    <property type="entry name" value="RNA_pol_sigma70_r4_t2"/>
</dbReference>
<evidence type="ECO:0000256" key="2">
    <source>
        <dbReference type="ARBA" id="ARBA00023015"/>
    </source>
</evidence>
<organism evidence="8">
    <name type="scientific">Bellilinea caldifistulae</name>
    <dbReference type="NCBI Taxonomy" id="360411"/>
    <lineage>
        <taxon>Bacteria</taxon>
        <taxon>Bacillati</taxon>
        <taxon>Chloroflexota</taxon>
        <taxon>Anaerolineae</taxon>
        <taxon>Anaerolineales</taxon>
        <taxon>Anaerolineaceae</taxon>
        <taxon>Bellilinea</taxon>
    </lineage>
</organism>
<feature type="domain" description="RNA polymerase sigma-70 region 2" evidence="6">
    <location>
        <begin position="21"/>
        <end position="88"/>
    </location>
</feature>
<accession>A0A7C4KZN2</accession>
<keyword evidence="3" id="KW-0731">Sigma factor</keyword>
<evidence type="ECO:0000259" key="7">
    <source>
        <dbReference type="Pfam" id="PF08281"/>
    </source>
</evidence>
<keyword evidence="2" id="KW-0805">Transcription regulation</keyword>
<name>A0A7C4KZN2_9CHLR</name>
<dbReference type="InterPro" id="IPR013324">
    <property type="entry name" value="RNA_pol_sigma_r3/r4-like"/>
</dbReference>
<dbReference type="Gene3D" id="1.10.1740.10">
    <property type="match status" value="1"/>
</dbReference>
<keyword evidence="5" id="KW-0804">Transcription</keyword>
<dbReference type="InterPro" id="IPR007627">
    <property type="entry name" value="RNA_pol_sigma70_r2"/>
</dbReference>
<gene>
    <name evidence="8" type="ORF">ENT17_06220</name>
</gene>
<dbReference type="GO" id="GO:0016987">
    <property type="term" value="F:sigma factor activity"/>
    <property type="evidence" value="ECO:0007669"/>
    <property type="project" value="UniProtKB-KW"/>
</dbReference>
<dbReference type="InterPro" id="IPR014284">
    <property type="entry name" value="RNA_pol_sigma-70_dom"/>
</dbReference>
<dbReference type="GO" id="GO:0003677">
    <property type="term" value="F:DNA binding"/>
    <property type="evidence" value="ECO:0007669"/>
    <property type="project" value="UniProtKB-KW"/>
</dbReference>
<dbReference type="SUPFAM" id="SSF88946">
    <property type="entry name" value="Sigma2 domain of RNA polymerase sigma factors"/>
    <property type="match status" value="1"/>
</dbReference>
<dbReference type="Gene3D" id="1.10.10.10">
    <property type="entry name" value="Winged helix-like DNA-binding domain superfamily/Winged helix DNA-binding domain"/>
    <property type="match status" value="1"/>
</dbReference>
<dbReference type="AlphaFoldDB" id="A0A7C4KZN2"/>
<evidence type="ECO:0000313" key="8">
    <source>
        <dbReference type="EMBL" id="HGS87200.1"/>
    </source>
</evidence>
<dbReference type="PANTHER" id="PTHR43133:SF8">
    <property type="entry name" value="RNA POLYMERASE SIGMA FACTOR HI_1459-RELATED"/>
    <property type="match status" value="1"/>
</dbReference>
<evidence type="ECO:0000259" key="6">
    <source>
        <dbReference type="Pfam" id="PF04542"/>
    </source>
</evidence>
<dbReference type="InterPro" id="IPR013325">
    <property type="entry name" value="RNA_pol_sigma_r2"/>
</dbReference>
<comment type="caution">
    <text evidence="8">The sequence shown here is derived from an EMBL/GenBank/DDBJ whole genome shotgun (WGS) entry which is preliminary data.</text>
</comment>